<gene>
    <name evidence="1" type="ORF">J2W48_003417</name>
</gene>
<name>A0ABU1YB50_9FLAO</name>
<protein>
    <recommendedName>
        <fullName evidence="3">Lipoprotein</fullName>
    </recommendedName>
</protein>
<dbReference type="RefSeq" id="WP_310282820.1">
    <property type="nucleotide sequence ID" value="NZ_JAVDWQ010000012.1"/>
</dbReference>
<accession>A0ABU1YB50</accession>
<evidence type="ECO:0008006" key="3">
    <source>
        <dbReference type="Google" id="ProtNLM"/>
    </source>
</evidence>
<dbReference type="EMBL" id="JAVDWQ010000012">
    <property type="protein sequence ID" value="MDR7211463.1"/>
    <property type="molecule type" value="Genomic_DNA"/>
</dbReference>
<dbReference type="Proteomes" id="UP001269081">
    <property type="component" value="Unassembled WGS sequence"/>
</dbReference>
<sequence length="298" mass="34600">MKIIKILKLKYLLIILLLNISCKKESNNQPGTAAEEIPVENSVSKNKEQNASFVVSCGSGCAMTYYEDNVIILETSREVKFKVEMYIDEVLNDTYFETYIFKCNEEKVSVINLKGKNDNLLESNLPEIRNNFEEYGNMLCSKYKSNNGIKTSENCLKESNFKLPFNQKINNKTITYHKLECKTISGVDKFLCDEASLRYISLPDYKDVNVILVPMDYGDFNYRYYLLTIFNNNVISSEFVEGEWYEPEDDTYKEFTSFTINENYNIKIKTEIIENGNLSLKEEINFKISDTGKLEKIK</sequence>
<evidence type="ECO:0000313" key="2">
    <source>
        <dbReference type="Proteomes" id="UP001269081"/>
    </source>
</evidence>
<proteinExistence type="predicted"/>
<evidence type="ECO:0000313" key="1">
    <source>
        <dbReference type="EMBL" id="MDR7211463.1"/>
    </source>
</evidence>
<reference evidence="1 2" key="1">
    <citation type="submission" date="2023-07" db="EMBL/GenBank/DDBJ databases">
        <title>Sorghum-associated microbial communities from plants grown in Nebraska, USA.</title>
        <authorList>
            <person name="Schachtman D."/>
        </authorList>
    </citation>
    <scope>NUCLEOTIDE SEQUENCE [LARGE SCALE GENOMIC DNA]</scope>
    <source>
        <strain evidence="1 2">4129</strain>
    </source>
</reference>
<keyword evidence="2" id="KW-1185">Reference proteome</keyword>
<organism evidence="1 2">
    <name type="scientific">Flavobacterium piscis</name>
    <dbReference type="NCBI Taxonomy" id="1114874"/>
    <lineage>
        <taxon>Bacteria</taxon>
        <taxon>Pseudomonadati</taxon>
        <taxon>Bacteroidota</taxon>
        <taxon>Flavobacteriia</taxon>
        <taxon>Flavobacteriales</taxon>
        <taxon>Flavobacteriaceae</taxon>
        <taxon>Flavobacterium</taxon>
    </lineage>
</organism>
<comment type="caution">
    <text evidence="1">The sequence shown here is derived from an EMBL/GenBank/DDBJ whole genome shotgun (WGS) entry which is preliminary data.</text>
</comment>